<keyword evidence="3" id="KW-1185">Reference proteome</keyword>
<accession>A0A1X7PA03</accession>
<dbReference type="Gene3D" id="2.40.50.870">
    <property type="entry name" value="Protein of unknown function (DUF3299)"/>
    <property type="match status" value="1"/>
</dbReference>
<protein>
    <recommendedName>
        <fullName evidence="4">DUF3299 domain-containing protein</fullName>
    </recommendedName>
</protein>
<dbReference type="OrthoDB" id="9812956at2"/>
<feature type="chain" id="PRO_5012078357" description="DUF3299 domain-containing protein" evidence="1">
    <location>
        <begin position="23"/>
        <end position="159"/>
    </location>
</feature>
<feature type="signal peptide" evidence="1">
    <location>
        <begin position="1"/>
        <end position="22"/>
    </location>
</feature>
<sequence>MENLLRAFALACLAMMPQGLAAAEEGPRPVSWKQLAVAPSAAGLDVRLDGYLLPVDRENDLVYEFLLVPWAGACIHTAAPPPNQLVRVSLAEPFRLEEIYEAVTVSGRLIAAEERQQVLMIDGVKQLDSAYAIARATVVHTAGAPPPAGIGNPWRRLAK</sequence>
<dbReference type="RefSeq" id="WP_085465317.1">
    <property type="nucleotide sequence ID" value="NZ_FXBL01000004.1"/>
</dbReference>
<reference evidence="2 3" key="1">
    <citation type="submission" date="2017-04" db="EMBL/GenBank/DDBJ databases">
        <authorList>
            <person name="Afonso C.L."/>
            <person name="Miller P.J."/>
            <person name="Scott M.A."/>
            <person name="Spackman E."/>
            <person name="Goraichik I."/>
            <person name="Dimitrov K.M."/>
            <person name="Suarez D.L."/>
            <person name="Swayne D.E."/>
        </authorList>
    </citation>
    <scope>NUCLEOTIDE SEQUENCE [LARGE SCALE GENOMIC DNA]</scope>
    <source>
        <strain evidence="2 3">B5P</strain>
    </source>
</reference>
<dbReference type="Proteomes" id="UP000193083">
    <property type="component" value="Unassembled WGS sequence"/>
</dbReference>
<name>A0A1X7PA03_9HYPH</name>
<evidence type="ECO:0000256" key="1">
    <source>
        <dbReference type="SAM" id="SignalP"/>
    </source>
</evidence>
<evidence type="ECO:0000313" key="2">
    <source>
        <dbReference type="EMBL" id="SMH47308.1"/>
    </source>
</evidence>
<evidence type="ECO:0008006" key="4">
    <source>
        <dbReference type="Google" id="ProtNLM"/>
    </source>
</evidence>
<evidence type="ECO:0000313" key="3">
    <source>
        <dbReference type="Proteomes" id="UP000193083"/>
    </source>
</evidence>
<keyword evidence="1" id="KW-0732">Signal</keyword>
<dbReference type="AlphaFoldDB" id="A0A1X7PA03"/>
<dbReference type="Pfam" id="PF11736">
    <property type="entry name" value="DUF3299"/>
    <property type="match status" value="1"/>
</dbReference>
<dbReference type="EMBL" id="FXBL01000004">
    <property type="protein sequence ID" value="SMH47308.1"/>
    <property type="molecule type" value="Genomic_DNA"/>
</dbReference>
<dbReference type="InterPro" id="IPR021727">
    <property type="entry name" value="DUF3299"/>
</dbReference>
<organism evidence="2 3">
    <name type="scientific">Mesorhizobium australicum</name>
    <dbReference type="NCBI Taxonomy" id="536018"/>
    <lineage>
        <taxon>Bacteria</taxon>
        <taxon>Pseudomonadati</taxon>
        <taxon>Pseudomonadota</taxon>
        <taxon>Alphaproteobacteria</taxon>
        <taxon>Hyphomicrobiales</taxon>
        <taxon>Phyllobacteriaceae</taxon>
        <taxon>Mesorhizobium</taxon>
    </lineage>
</organism>
<proteinExistence type="predicted"/>
<gene>
    <name evidence="2" type="ORF">SAMN02982922_3501</name>
</gene>